<reference evidence="4" key="1">
    <citation type="submission" date="2014-04" db="EMBL/GenBank/DDBJ databases">
        <title>Evolutionary Origins and Diversification of the Mycorrhizal Mutualists.</title>
        <authorList>
            <consortium name="DOE Joint Genome Institute"/>
            <consortium name="Mycorrhizal Genomics Consortium"/>
            <person name="Kohler A."/>
            <person name="Kuo A."/>
            <person name="Nagy L.G."/>
            <person name="Floudas D."/>
            <person name="Copeland A."/>
            <person name="Barry K.W."/>
            <person name="Cichocki N."/>
            <person name="Veneault-Fourrey C."/>
            <person name="LaButti K."/>
            <person name="Lindquist E.A."/>
            <person name="Lipzen A."/>
            <person name="Lundell T."/>
            <person name="Morin E."/>
            <person name="Murat C."/>
            <person name="Riley R."/>
            <person name="Ohm R."/>
            <person name="Sun H."/>
            <person name="Tunlid A."/>
            <person name="Henrissat B."/>
            <person name="Grigoriev I.V."/>
            <person name="Hibbett D.S."/>
            <person name="Martin F."/>
        </authorList>
    </citation>
    <scope>NUCLEOTIDE SEQUENCE [LARGE SCALE GENOMIC DNA]</scope>
    <source>
        <strain evidence="4">FD-334 SS-4</strain>
    </source>
</reference>
<keyword evidence="4" id="KW-1185">Reference proteome</keyword>
<sequence>MIHEGVIDLTPPYQRDVVWPENKQIGLIDSIFRNFFIPPVIFAVHIENGEETRVCVDGKQRLTSIQKFFDGVVSYRNTRTKKSYWYTMSDTHRGTKIELPESFKEEFREKTITVVEYRGLPPGSEREIFQRVQLGMSLTAAEKLQAISSPWGEWIGELESKHVNIEEGLGAKLSWDVSRGRDFQNIAHMIYCCDGYPNEQLLPTAQKIEKWISRADKPTVQFKEDIENVLRGLWVIATTEELKSGFVDIPQRVAPVEFIFIGVLLYVLRHESRENQASAIFILRTTVRQEFADIRNNTNVGRALWSYIQSLRKHPTRMPRTGIEIAPKGRRKRNAGVRDDDDEFRPQPVRAIGRPAKTRAKKTKTD</sequence>
<evidence type="ECO:0000259" key="2">
    <source>
        <dbReference type="Pfam" id="PF03235"/>
    </source>
</evidence>
<dbReference type="Pfam" id="PF03235">
    <property type="entry name" value="GmrSD_N"/>
    <property type="match status" value="1"/>
</dbReference>
<dbReference type="STRING" id="945553.A0A0D2QF95"/>
<feature type="region of interest" description="Disordered" evidence="1">
    <location>
        <begin position="326"/>
        <end position="366"/>
    </location>
</feature>
<feature type="domain" description="GmrSD restriction endonucleases N-terminal" evidence="2">
    <location>
        <begin position="9"/>
        <end position="117"/>
    </location>
</feature>
<gene>
    <name evidence="3" type="ORF">HYPSUDRAFT_126524</name>
</gene>
<evidence type="ECO:0000313" key="4">
    <source>
        <dbReference type="Proteomes" id="UP000054270"/>
    </source>
</evidence>
<dbReference type="Proteomes" id="UP000054270">
    <property type="component" value="Unassembled WGS sequence"/>
</dbReference>
<proteinExistence type="predicted"/>
<organism evidence="3 4">
    <name type="scientific">Hypholoma sublateritium (strain FD-334 SS-4)</name>
    <dbReference type="NCBI Taxonomy" id="945553"/>
    <lineage>
        <taxon>Eukaryota</taxon>
        <taxon>Fungi</taxon>
        <taxon>Dikarya</taxon>
        <taxon>Basidiomycota</taxon>
        <taxon>Agaricomycotina</taxon>
        <taxon>Agaricomycetes</taxon>
        <taxon>Agaricomycetidae</taxon>
        <taxon>Agaricales</taxon>
        <taxon>Agaricineae</taxon>
        <taxon>Strophariaceae</taxon>
        <taxon>Hypholoma</taxon>
    </lineage>
</organism>
<dbReference type="AlphaFoldDB" id="A0A0D2QF95"/>
<evidence type="ECO:0000313" key="3">
    <source>
        <dbReference type="EMBL" id="KJA30200.1"/>
    </source>
</evidence>
<dbReference type="PANTHER" id="PTHR39639:SF1">
    <property type="entry name" value="DUF262 DOMAIN-CONTAINING PROTEIN"/>
    <property type="match status" value="1"/>
</dbReference>
<dbReference type="OrthoDB" id="5419821at2759"/>
<feature type="compositionally biased region" description="Basic residues" evidence="1">
    <location>
        <begin position="356"/>
        <end position="366"/>
    </location>
</feature>
<evidence type="ECO:0000256" key="1">
    <source>
        <dbReference type="SAM" id="MobiDB-lite"/>
    </source>
</evidence>
<name>A0A0D2QF95_HYPSF</name>
<dbReference type="PANTHER" id="PTHR39639">
    <property type="entry name" value="CHROMOSOME 16, WHOLE GENOME SHOTGUN SEQUENCE"/>
    <property type="match status" value="1"/>
</dbReference>
<dbReference type="InterPro" id="IPR004919">
    <property type="entry name" value="GmrSD_N"/>
</dbReference>
<accession>A0A0D2QF95</accession>
<dbReference type="EMBL" id="KN817518">
    <property type="protein sequence ID" value="KJA30200.1"/>
    <property type="molecule type" value="Genomic_DNA"/>
</dbReference>
<dbReference type="OMA" id="KRGRDFQ"/>
<protein>
    <recommendedName>
        <fullName evidence="2">GmrSD restriction endonucleases N-terminal domain-containing protein</fullName>
    </recommendedName>
</protein>